<feature type="domain" description="Band 7" evidence="6">
    <location>
        <begin position="25"/>
        <end position="203"/>
    </location>
</feature>
<feature type="region of interest" description="Disordered" evidence="4">
    <location>
        <begin position="224"/>
        <end position="243"/>
    </location>
</feature>
<feature type="transmembrane region" description="Helical" evidence="5">
    <location>
        <begin position="6"/>
        <end position="24"/>
    </location>
</feature>
<dbReference type="InterPro" id="IPR036013">
    <property type="entry name" value="Band_7/SPFH_dom_sf"/>
</dbReference>
<dbReference type="PANTHER" id="PTHR13806">
    <property type="entry name" value="FLOTILLIN-RELATED"/>
    <property type="match status" value="1"/>
</dbReference>
<evidence type="ECO:0000259" key="6">
    <source>
        <dbReference type="SMART" id="SM00244"/>
    </source>
</evidence>
<dbReference type="Proteomes" id="UP000278746">
    <property type="component" value="Unassembled WGS sequence"/>
</dbReference>
<keyword evidence="3 5" id="KW-0472">Membrane</keyword>
<dbReference type="GO" id="GO:0005886">
    <property type="term" value="C:plasma membrane"/>
    <property type="evidence" value="ECO:0007669"/>
    <property type="project" value="TreeGrafter"/>
</dbReference>
<comment type="similarity">
    <text evidence="2">Belongs to the band 7/mec-2 family. Flotillin subfamily.</text>
</comment>
<dbReference type="SUPFAM" id="SSF117892">
    <property type="entry name" value="Band 7/SPFH domain"/>
    <property type="match status" value="1"/>
</dbReference>
<keyword evidence="5" id="KW-0812">Transmembrane</keyword>
<dbReference type="InterPro" id="IPR001107">
    <property type="entry name" value="Band_7"/>
</dbReference>
<dbReference type="Pfam" id="PF01145">
    <property type="entry name" value="Band_7"/>
    <property type="match status" value="1"/>
</dbReference>
<comment type="subcellular location">
    <subcellularLocation>
        <location evidence="1">Membrane</location>
    </subcellularLocation>
</comment>
<comment type="caution">
    <text evidence="7">The sequence shown here is derived from an EMBL/GenBank/DDBJ whole genome shotgun (WGS) entry which is preliminary data.</text>
</comment>
<dbReference type="GO" id="GO:0072659">
    <property type="term" value="P:protein localization to plasma membrane"/>
    <property type="evidence" value="ECO:0007669"/>
    <property type="project" value="TreeGrafter"/>
</dbReference>
<organism evidence="7 8">
    <name type="scientific">Alteribacter keqinensis</name>
    <dbReference type="NCBI Taxonomy" id="2483800"/>
    <lineage>
        <taxon>Bacteria</taxon>
        <taxon>Bacillati</taxon>
        <taxon>Bacillota</taxon>
        <taxon>Bacilli</taxon>
        <taxon>Bacillales</taxon>
        <taxon>Bacillaceae</taxon>
        <taxon>Alteribacter</taxon>
    </lineage>
</organism>
<evidence type="ECO:0000313" key="8">
    <source>
        <dbReference type="Proteomes" id="UP000278746"/>
    </source>
</evidence>
<keyword evidence="5" id="KW-1133">Transmembrane helix</keyword>
<dbReference type="OrthoDB" id="9786220at2"/>
<protein>
    <submittedName>
        <fullName evidence="7">Flotillin family protein</fullName>
    </submittedName>
</protein>
<dbReference type="CDD" id="cd03399">
    <property type="entry name" value="SPFH_flotillin"/>
    <property type="match status" value="1"/>
</dbReference>
<dbReference type="EMBL" id="RHIB01000001">
    <property type="protein sequence ID" value="RNA69485.1"/>
    <property type="molecule type" value="Genomic_DNA"/>
</dbReference>
<proteinExistence type="inferred from homology"/>
<dbReference type="InterPro" id="IPR031905">
    <property type="entry name" value="Flotillin_C"/>
</dbReference>
<dbReference type="AlphaFoldDB" id="A0A3M7TYI9"/>
<evidence type="ECO:0000256" key="5">
    <source>
        <dbReference type="SAM" id="Phobius"/>
    </source>
</evidence>
<dbReference type="RefSeq" id="WP_122897004.1">
    <property type="nucleotide sequence ID" value="NZ_RHIB01000001.1"/>
</dbReference>
<evidence type="ECO:0000256" key="4">
    <source>
        <dbReference type="SAM" id="MobiDB-lite"/>
    </source>
</evidence>
<evidence type="ECO:0000313" key="7">
    <source>
        <dbReference type="EMBL" id="RNA69485.1"/>
    </source>
</evidence>
<sequence length="489" mass="53308">MNDLSLIVGGVVFAIILVLVLLFVTKYTTVGKNEALIVTGSVLGGGKSVVSDDEGKKVKIIHGGGAFIIPVLQQARRISLENHKLEVGANNVYSKQGVPVSVNGNAIIKIGSSVQEISTAAEQYIGKYDDLKTEARQVLEGHLRAILSSMTVEEINSDREVFAKEVQKVAATDLSKMGLRILSFTTNEVSDKNGYLDALGQPQIAAVKRDAAIARAEREKEARIENARAEQEAKAAEYTRDAEIANSQKEKELKVAEYRRQQEEAKAQADQAYSLQEARAQQKVTEERMQVNIIERQKQIELEEKEILRREKQYDAEVKKKADAERYAVEQEAEAQKARELRAAEAERERGKAEADVILSKGLAEAEAKEKIAEAYSKYGQAAMLNMITEMLPEYAKQAAQPLGNIDKITVVDTGGSGSNGGANKVTGYATNLMAGLQESLKASSGLDIKELLESYAGKGNVKDSIDNLAGEVASTKDTTETKATEKNQ</sequence>
<reference evidence="7 8" key="1">
    <citation type="submission" date="2018-10" db="EMBL/GenBank/DDBJ databases">
        <title>Bacillus Keqinensis sp. nov., a moderately halophilic bacterium isolated from a saline-alkaline lake.</title>
        <authorList>
            <person name="Wang H."/>
        </authorList>
    </citation>
    <scope>NUCLEOTIDE SEQUENCE [LARGE SCALE GENOMIC DNA]</scope>
    <source>
        <strain evidence="7 8">KQ-3</strain>
    </source>
</reference>
<accession>A0A3M7TYI9</accession>
<dbReference type="SMART" id="SM00244">
    <property type="entry name" value="PHB"/>
    <property type="match status" value="1"/>
</dbReference>
<evidence type="ECO:0000256" key="2">
    <source>
        <dbReference type="ARBA" id="ARBA00007161"/>
    </source>
</evidence>
<dbReference type="Pfam" id="PF15975">
    <property type="entry name" value="Flot"/>
    <property type="match status" value="1"/>
</dbReference>
<dbReference type="Gene3D" id="3.30.479.30">
    <property type="entry name" value="Band 7 domain"/>
    <property type="match status" value="1"/>
</dbReference>
<dbReference type="InterPro" id="IPR027705">
    <property type="entry name" value="Flotillin_fam"/>
</dbReference>
<dbReference type="GO" id="GO:0002020">
    <property type="term" value="F:protease binding"/>
    <property type="evidence" value="ECO:0007669"/>
    <property type="project" value="TreeGrafter"/>
</dbReference>
<evidence type="ECO:0000256" key="1">
    <source>
        <dbReference type="ARBA" id="ARBA00004370"/>
    </source>
</evidence>
<gene>
    <name evidence="7" type="ORF">EBO34_05995</name>
</gene>
<name>A0A3M7TYI9_9BACI</name>
<dbReference type="PANTHER" id="PTHR13806:SF46">
    <property type="entry name" value="FLOTILLIN-1-RELATED"/>
    <property type="match status" value="1"/>
</dbReference>
<keyword evidence="8" id="KW-1185">Reference proteome</keyword>
<evidence type="ECO:0000256" key="3">
    <source>
        <dbReference type="ARBA" id="ARBA00023136"/>
    </source>
</evidence>